<reference evidence="2 3" key="1">
    <citation type="journal article" date="2021" name="Elife">
        <title>Chloroplast acquisition without the gene transfer in kleptoplastic sea slugs, Plakobranchus ocellatus.</title>
        <authorList>
            <person name="Maeda T."/>
            <person name="Takahashi S."/>
            <person name="Yoshida T."/>
            <person name="Shimamura S."/>
            <person name="Takaki Y."/>
            <person name="Nagai Y."/>
            <person name="Toyoda A."/>
            <person name="Suzuki Y."/>
            <person name="Arimoto A."/>
            <person name="Ishii H."/>
            <person name="Satoh N."/>
            <person name="Nishiyama T."/>
            <person name="Hasebe M."/>
            <person name="Maruyama T."/>
            <person name="Minagawa J."/>
            <person name="Obokata J."/>
            <person name="Shigenobu S."/>
        </authorList>
    </citation>
    <scope>NUCLEOTIDE SEQUENCE [LARGE SCALE GENOMIC DNA]</scope>
</reference>
<comment type="caution">
    <text evidence="2">The sequence shown here is derived from an EMBL/GenBank/DDBJ whole genome shotgun (WGS) entry which is preliminary data.</text>
</comment>
<name>A0AAV3ZLS8_9GAST</name>
<organism evidence="2 3">
    <name type="scientific">Plakobranchus ocellatus</name>
    <dbReference type="NCBI Taxonomy" id="259542"/>
    <lineage>
        <taxon>Eukaryota</taxon>
        <taxon>Metazoa</taxon>
        <taxon>Spiralia</taxon>
        <taxon>Lophotrochozoa</taxon>
        <taxon>Mollusca</taxon>
        <taxon>Gastropoda</taxon>
        <taxon>Heterobranchia</taxon>
        <taxon>Euthyneura</taxon>
        <taxon>Panpulmonata</taxon>
        <taxon>Sacoglossa</taxon>
        <taxon>Placobranchoidea</taxon>
        <taxon>Plakobranchidae</taxon>
        <taxon>Plakobranchus</taxon>
    </lineage>
</organism>
<proteinExistence type="predicted"/>
<keyword evidence="3" id="KW-1185">Reference proteome</keyword>
<dbReference type="EMBL" id="BLXT01002711">
    <property type="protein sequence ID" value="GFN96915.1"/>
    <property type="molecule type" value="Genomic_DNA"/>
</dbReference>
<feature type="compositionally biased region" description="Polar residues" evidence="1">
    <location>
        <begin position="26"/>
        <end position="43"/>
    </location>
</feature>
<dbReference type="Proteomes" id="UP000735302">
    <property type="component" value="Unassembled WGS sequence"/>
</dbReference>
<feature type="compositionally biased region" description="Basic and acidic residues" evidence="1">
    <location>
        <begin position="1"/>
        <end position="25"/>
    </location>
</feature>
<protein>
    <submittedName>
        <fullName evidence="2">Uncharacterized protein</fullName>
    </submittedName>
</protein>
<accession>A0AAV3ZLS8</accession>
<evidence type="ECO:0000313" key="2">
    <source>
        <dbReference type="EMBL" id="GFN96915.1"/>
    </source>
</evidence>
<evidence type="ECO:0000256" key="1">
    <source>
        <dbReference type="SAM" id="MobiDB-lite"/>
    </source>
</evidence>
<evidence type="ECO:0000313" key="3">
    <source>
        <dbReference type="Proteomes" id="UP000735302"/>
    </source>
</evidence>
<sequence>MSAEHTGHALTRKDQWLRIRQKPEQQHMNGNNRISSKRSYQTAVSTRTATTGSAAIGRITQYARVETLIKPCDSSGRYAQPAA</sequence>
<dbReference type="AlphaFoldDB" id="A0AAV3ZLS8"/>
<feature type="region of interest" description="Disordered" evidence="1">
    <location>
        <begin position="1"/>
        <end position="43"/>
    </location>
</feature>
<gene>
    <name evidence="2" type="ORF">PoB_002342100</name>
</gene>